<keyword evidence="1" id="KW-0812">Transmembrane</keyword>
<dbReference type="AlphaFoldDB" id="A0A512NQR4"/>
<accession>A0A512NQR4</accession>
<name>A0A512NQR4_9HYPH</name>
<protein>
    <recommendedName>
        <fullName evidence="4">DUF1275 domain-containing protein</fullName>
    </recommendedName>
</protein>
<feature type="transmembrane region" description="Helical" evidence="1">
    <location>
        <begin position="37"/>
        <end position="54"/>
    </location>
</feature>
<evidence type="ECO:0008006" key="4">
    <source>
        <dbReference type="Google" id="ProtNLM"/>
    </source>
</evidence>
<dbReference type="InterPro" id="IPR010699">
    <property type="entry name" value="DUF1275"/>
</dbReference>
<feature type="transmembrane region" description="Helical" evidence="1">
    <location>
        <begin position="61"/>
        <end position="80"/>
    </location>
</feature>
<proteinExistence type="predicted"/>
<feature type="transmembrane region" description="Helical" evidence="1">
    <location>
        <begin position="148"/>
        <end position="181"/>
    </location>
</feature>
<reference evidence="2 3" key="1">
    <citation type="submission" date="2019-07" db="EMBL/GenBank/DDBJ databases">
        <title>Whole genome shotgun sequence of Reyranella soli NBRC 108950.</title>
        <authorList>
            <person name="Hosoyama A."/>
            <person name="Uohara A."/>
            <person name="Ohji S."/>
            <person name="Ichikawa N."/>
        </authorList>
    </citation>
    <scope>NUCLEOTIDE SEQUENCE [LARGE SCALE GENOMIC DNA]</scope>
    <source>
        <strain evidence="2 3">NBRC 108950</strain>
    </source>
</reference>
<evidence type="ECO:0000313" key="3">
    <source>
        <dbReference type="Proteomes" id="UP000321058"/>
    </source>
</evidence>
<dbReference type="EMBL" id="BKAJ01000212">
    <property type="protein sequence ID" value="GEP61279.1"/>
    <property type="molecule type" value="Genomic_DNA"/>
</dbReference>
<evidence type="ECO:0000313" key="2">
    <source>
        <dbReference type="EMBL" id="GEP61279.1"/>
    </source>
</evidence>
<keyword evidence="1" id="KW-1133">Transmembrane helix</keyword>
<sequence>MGYITMGGVFAANMTGNTVLAGIALAEGRYPDAGRHLAPLVAFFIGAMLARLLLRLWHRPMIPILLEAAIIGAMGFLPLVNESAVLVLAFAMGLQASAITQFGGVSVSTVVVTSTLARTADAALDHLWPAEGGKLPVVATPRLLLMTWVGYLVGAVAGGLSLHMVAWPLIAPAVLLVIVVLL</sequence>
<keyword evidence="1" id="KW-0472">Membrane</keyword>
<dbReference type="PANTHER" id="PTHR37314">
    <property type="entry name" value="SLR0142 PROTEIN"/>
    <property type="match status" value="1"/>
</dbReference>
<comment type="caution">
    <text evidence="2">The sequence shown here is derived from an EMBL/GenBank/DDBJ whole genome shotgun (WGS) entry which is preliminary data.</text>
</comment>
<gene>
    <name evidence="2" type="ORF">RSO01_84450</name>
</gene>
<evidence type="ECO:0000256" key="1">
    <source>
        <dbReference type="SAM" id="Phobius"/>
    </source>
</evidence>
<organism evidence="2 3">
    <name type="scientific">Reyranella soli</name>
    <dbReference type="NCBI Taxonomy" id="1230389"/>
    <lineage>
        <taxon>Bacteria</taxon>
        <taxon>Pseudomonadati</taxon>
        <taxon>Pseudomonadota</taxon>
        <taxon>Alphaproteobacteria</taxon>
        <taxon>Hyphomicrobiales</taxon>
        <taxon>Reyranellaceae</taxon>
        <taxon>Reyranella</taxon>
    </lineage>
</organism>
<keyword evidence="3" id="KW-1185">Reference proteome</keyword>
<dbReference type="Proteomes" id="UP000321058">
    <property type="component" value="Unassembled WGS sequence"/>
</dbReference>
<dbReference type="PANTHER" id="PTHR37314:SF4">
    <property type="entry name" value="UPF0700 TRANSMEMBRANE PROTEIN YOAK"/>
    <property type="match status" value="1"/>
</dbReference>
<dbReference type="Pfam" id="PF06912">
    <property type="entry name" value="DUF1275"/>
    <property type="match status" value="1"/>
</dbReference>